<dbReference type="AlphaFoldDB" id="A0A9Q0RSB7"/>
<comment type="subcellular location">
    <subcellularLocation>
        <location evidence="1">Cell membrane</location>
        <topology evidence="1">Peripheral membrane protein</topology>
    </subcellularLocation>
    <subcellularLocation>
        <location evidence="2">Endoplasmic reticulum membrane</location>
        <topology evidence="2">Multi-pass membrane protein</topology>
    </subcellularLocation>
</comment>
<feature type="domain" description="C2" evidence="17">
    <location>
        <begin position="275"/>
        <end position="400"/>
    </location>
</feature>
<dbReference type="PANTHER" id="PTHR45761">
    <property type="entry name" value="EXTENDED SYNAPTOTAGMIN-LIKE PROTEIN 2, ISOFORM C"/>
    <property type="match status" value="1"/>
</dbReference>
<keyword evidence="20" id="KW-1185">Reference proteome</keyword>
<keyword evidence="11 16" id="KW-1133">Transmembrane helix</keyword>
<keyword evidence="13" id="KW-0446">Lipid-binding</keyword>
<evidence type="ECO:0000313" key="19">
    <source>
        <dbReference type="EMBL" id="KAJ6224515.1"/>
    </source>
</evidence>
<evidence type="ECO:0000256" key="2">
    <source>
        <dbReference type="ARBA" id="ARBA00004477"/>
    </source>
</evidence>
<dbReference type="CDD" id="cd21670">
    <property type="entry name" value="SMP_ESyt"/>
    <property type="match status" value="1"/>
</dbReference>
<dbReference type="GO" id="GO:0005886">
    <property type="term" value="C:plasma membrane"/>
    <property type="evidence" value="ECO:0007669"/>
    <property type="project" value="UniProtKB-SubCell"/>
</dbReference>
<keyword evidence="4" id="KW-0813">Transport</keyword>
<evidence type="ECO:0000256" key="7">
    <source>
        <dbReference type="ARBA" id="ARBA00022723"/>
    </source>
</evidence>
<sequence length="711" mass="82200">MDEMEKSPTSEPLKEDQVKLNDELELIVLSKKFLQLFGLFFIGYLVGYLHFSVWWVTIVALVVVVREKRLCRQKRRVEFQREIAMNEKAMVHSTVKNLPNWVYFPDTERAEWLNKILKQMWPFISEYLTNVLRTQIEQNIENNMPDYCKGFRFEKIDFGTIAPRLASVKCYDEQTGRDEIILDLELIYAGNSDVQVKIKGLGAGIKDFQLYGMLRVELKPLIPQSPIVGCLSFYFLKTPIIEYNFTNLGNILDFPVLSDFLRQGIYELIKKMVVLPNKFVMPLVENLQETVKFIHPVGMVRLEIIEAHHLKKSDVGMLGMGKSDPYVNIIIGSQEFRTPTIYNTINPKWNFICEAPVFLSAQSVELEVMDEDQGSKDDFLGKASLSLETMLTENIIDAWISLKDTNTGKIHLKVTWISLEHSIHNLEHQIKECQLLKSKYKEQGRNEFPFGCVAFLLIYLDSANNLPISPKSIGEPSPQVIFNLRRQIQKSVVKNFTSNPVWQESFHYLIDEYSPYEELSIEVIDTKNGQVIGKVAVPMSYLTESKDMTFSEPLLVRQFSHNFDLHATFSLYFLNTPRMDRVKIVRDDTIERDRDNIPTMEDMIKGTLEPFAIFSGLKGNIIEQSQHNRQPFLNGQDELEETDEVMSHQKNVSSDNSTLMSQSLSDSQLETNDDKDHNKFGTLMNKARKNLNKAFKRKPSKRYKSEDNGLR</sequence>
<dbReference type="GO" id="GO:0008429">
    <property type="term" value="F:phosphatidylethanolamine binding"/>
    <property type="evidence" value="ECO:0007669"/>
    <property type="project" value="TreeGrafter"/>
</dbReference>
<evidence type="ECO:0000259" key="18">
    <source>
        <dbReference type="PROSITE" id="PS51847"/>
    </source>
</evidence>
<dbReference type="InterPro" id="IPR039010">
    <property type="entry name" value="Synaptotagmin_SMP"/>
</dbReference>
<feature type="compositionally biased region" description="Basic residues" evidence="15">
    <location>
        <begin position="686"/>
        <end position="702"/>
    </location>
</feature>
<dbReference type="InterPro" id="IPR031468">
    <property type="entry name" value="SMP_LBD"/>
</dbReference>
<evidence type="ECO:0000256" key="16">
    <source>
        <dbReference type="SAM" id="Phobius"/>
    </source>
</evidence>
<evidence type="ECO:0000256" key="4">
    <source>
        <dbReference type="ARBA" id="ARBA00022448"/>
    </source>
</evidence>
<evidence type="ECO:0000256" key="10">
    <source>
        <dbReference type="ARBA" id="ARBA00022837"/>
    </source>
</evidence>
<evidence type="ECO:0000256" key="8">
    <source>
        <dbReference type="ARBA" id="ARBA00022737"/>
    </source>
</evidence>
<dbReference type="FunFam" id="2.60.40.150:FF:000025">
    <property type="entry name" value="Extended synaptotagmin 2"/>
    <property type="match status" value="1"/>
</dbReference>
<dbReference type="Pfam" id="PF17047">
    <property type="entry name" value="SMP_LBD"/>
    <property type="match status" value="1"/>
</dbReference>
<feature type="transmembrane region" description="Helical" evidence="16">
    <location>
        <begin position="36"/>
        <end position="65"/>
    </location>
</feature>
<dbReference type="OMA" id="HIKATWM"/>
<gene>
    <name evidence="19" type="ORF">RDWZM_003060</name>
</gene>
<dbReference type="GO" id="GO:0005789">
    <property type="term" value="C:endoplasmic reticulum membrane"/>
    <property type="evidence" value="ECO:0007669"/>
    <property type="project" value="UniProtKB-SubCell"/>
</dbReference>
<evidence type="ECO:0000256" key="6">
    <source>
        <dbReference type="ARBA" id="ARBA00022692"/>
    </source>
</evidence>
<dbReference type="SMART" id="SM00239">
    <property type="entry name" value="C2"/>
    <property type="match status" value="2"/>
</dbReference>
<dbReference type="GO" id="GO:0035091">
    <property type="term" value="F:phosphatidylinositol binding"/>
    <property type="evidence" value="ECO:0007669"/>
    <property type="project" value="TreeGrafter"/>
</dbReference>
<organism evidence="19 20">
    <name type="scientific">Blomia tropicalis</name>
    <name type="common">Mite</name>
    <dbReference type="NCBI Taxonomy" id="40697"/>
    <lineage>
        <taxon>Eukaryota</taxon>
        <taxon>Metazoa</taxon>
        <taxon>Ecdysozoa</taxon>
        <taxon>Arthropoda</taxon>
        <taxon>Chelicerata</taxon>
        <taxon>Arachnida</taxon>
        <taxon>Acari</taxon>
        <taxon>Acariformes</taxon>
        <taxon>Sarcoptiformes</taxon>
        <taxon>Astigmata</taxon>
        <taxon>Glycyphagoidea</taxon>
        <taxon>Echimyopodidae</taxon>
        <taxon>Blomia</taxon>
    </lineage>
</organism>
<name>A0A9Q0RSB7_BLOTA</name>
<dbReference type="Pfam" id="PF00168">
    <property type="entry name" value="C2"/>
    <property type="match status" value="2"/>
</dbReference>
<dbReference type="Gene3D" id="2.60.40.150">
    <property type="entry name" value="C2 domain"/>
    <property type="match status" value="2"/>
</dbReference>
<evidence type="ECO:0000256" key="15">
    <source>
        <dbReference type="SAM" id="MobiDB-lite"/>
    </source>
</evidence>
<keyword evidence="8" id="KW-0677">Repeat</keyword>
<dbReference type="GO" id="GO:0005544">
    <property type="term" value="F:calcium-dependent phospholipid binding"/>
    <property type="evidence" value="ECO:0007669"/>
    <property type="project" value="TreeGrafter"/>
</dbReference>
<comment type="caution">
    <text evidence="19">The sequence shown here is derived from an EMBL/GenBank/DDBJ whole genome shotgun (WGS) entry which is preliminary data.</text>
</comment>
<proteinExistence type="inferred from homology"/>
<dbReference type="GO" id="GO:0006869">
    <property type="term" value="P:lipid transport"/>
    <property type="evidence" value="ECO:0007669"/>
    <property type="project" value="UniProtKB-KW"/>
</dbReference>
<keyword evidence="7" id="KW-0479">Metal-binding</keyword>
<dbReference type="PROSITE" id="PS51847">
    <property type="entry name" value="SMP"/>
    <property type="match status" value="1"/>
</dbReference>
<evidence type="ECO:0000256" key="12">
    <source>
        <dbReference type="ARBA" id="ARBA00023055"/>
    </source>
</evidence>
<keyword evidence="6 16" id="KW-0812">Transmembrane</keyword>
<keyword evidence="12" id="KW-0445">Lipid transport</keyword>
<keyword evidence="10" id="KW-0106">Calcium</keyword>
<keyword evidence="9" id="KW-0256">Endoplasmic reticulum</keyword>
<reference evidence="19" key="1">
    <citation type="submission" date="2022-12" db="EMBL/GenBank/DDBJ databases">
        <title>Genome assemblies of Blomia tropicalis.</title>
        <authorList>
            <person name="Cui Y."/>
        </authorList>
    </citation>
    <scope>NUCLEOTIDE SEQUENCE</scope>
    <source>
        <tissue evidence="19">Adult mites</tissue>
    </source>
</reference>
<evidence type="ECO:0000256" key="3">
    <source>
        <dbReference type="ARBA" id="ARBA00005867"/>
    </source>
</evidence>
<evidence type="ECO:0000256" key="14">
    <source>
        <dbReference type="ARBA" id="ARBA00023136"/>
    </source>
</evidence>
<feature type="region of interest" description="Disordered" evidence="15">
    <location>
        <begin position="644"/>
        <end position="711"/>
    </location>
</feature>
<feature type="compositionally biased region" description="Polar residues" evidence="15">
    <location>
        <begin position="648"/>
        <end position="670"/>
    </location>
</feature>
<evidence type="ECO:0000313" key="20">
    <source>
        <dbReference type="Proteomes" id="UP001142055"/>
    </source>
</evidence>
<evidence type="ECO:0000256" key="5">
    <source>
        <dbReference type="ARBA" id="ARBA00022475"/>
    </source>
</evidence>
<dbReference type="InterPro" id="IPR051634">
    <property type="entry name" value="Extended_Synaptotagmin"/>
</dbReference>
<dbReference type="PANTHER" id="PTHR45761:SF1">
    <property type="entry name" value="EXTENDED SYNAPTOTAGMIN-LIKE PROTEIN 2, ISOFORM C"/>
    <property type="match status" value="1"/>
</dbReference>
<keyword evidence="14 16" id="KW-0472">Membrane</keyword>
<feature type="domain" description="SMP-LTD" evidence="18">
    <location>
        <begin position="106"/>
        <end position="284"/>
    </location>
</feature>
<evidence type="ECO:0000256" key="13">
    <source>
        <dbReference type="ARBA" id="ARBA00023121"/>
    </source>
</evidence>
<dbReference type="InterPro" id="IPR000008">
    <property type="entry name" value="C2_dom"/>
</dbReference>
<evidence type="ECO:0000256" key="11">
    <source>
        <dbReference type="ARBA" id="ARBA00022989"/>
    </source>
</evidence>
<evidence type="ECO:0000256" key="1">
    <source>
        <dbReference type="ARBA" id="ARBA00004202"/>
    </source>
</evidence>
<dbReference type="EMBL" id="JAPWDV010000001">
    <property type="protein sequence ID" value="KAJ6224515.1"/>
    <property type="molecule type" value="Genomic_DNA"/>
</dbReference>
<protein>
    <submittedName>
        <fullName evidence="19">Uncharacterized protein</fullName>
    </submittedName>
</protein>
<evidence type="ECO:0000256" key="9">
    <source>
        <dbReference type="ARBA" id="ARBA00022824"/>
    </source>
</evidence>
<dbReference type="OrthoDB" id="1029639at2759"/>
<dbReference type="GO" id="GO:0005509">
    <property type="term" value="F:calcium ion binding"/>
    <property type="evidence" value="ECO:0007669"/>
    <property type="project" value="TreeGrafter"/>
</dbReference>
<dbReference type="SUPFAM" id="SSF49562">
    <property type="entry name" value="C2 domain (Calcium/lipid-binding domain, CaLB)"/>
    <property type="match status" value="2"/>
</dbReference>
<dbReference type="Proteomes" id="UP001142055">
    <property type="component" value="Chromosome 1"/>
</dbReference>
<dbReference type="GO" id="GO:0031210">
    <property type="term" value="F:phosphatidylcholine binding"/>
    <property type="evidence" value="ECO:0007669"/>
    <property type="project" value="TreeGrafter"/>
</dbReference>
<dbReference type="InterPro" id="IPR035892">
    <property type="entry name" value="C2_domain_sf"/>
</dbReference>
<keyword evidence="5" id="KW-1003">Cell membrane</keyword>
<accession>A0A9Q0RSB7</accession>
<feature type="domain" description="C2" evidence="17">
    <location>
        <begin position="442"/>
        <end position="563"/>
    </location>
</feature>
<dbReference type="PROSITE" id="PS50004">
    <property type="entry name" value="C2"/>
    <property type="match status" value="2"/>
</dbReference>
<comment type="similarity">
    <text evidence="3">Belongs to the extended synaptotagmin family.</text>
</comment>
<evidence type="ECO:0000259" key="17">
    <source>
        <dbReference type="PROSITE" id="PS50004"/>
    </source>
</evidence>